<keyword evidence="3" id="KW-1185">Reference proteome</keyword>
<proteinExistence type="predicted"/>
<evidence type="ECO:0000313" key="3">
    <source>
        <dbReference type="Proteomes" id="UP000321570"/>
    </source>
</evidence>
<accession>A0A564YZQ1</accession>
<protein>
    <submittedName>
        <fullName evidence="2">Uncharacterized protein</fullName>
    </submittedName>
</protein>
<organism evidence="2 3">
    <name type="scientific">Hymenolepis diminuta</name>
    <name type="common">Rat tapeworm</name>
    <dbReference type="NCBI Taxonomy" id="6216"/>
    <lineage>
        <taxon>Eukaryota</taxon>
        <taxon>Metazoa</taxon>
        <taxon>Spiralia</taxon>
        <taxon>Lophotrochozoa</taxon>
        <taxon>Platyhelminthes</taxon>
        <taxon>Cestoda</taxon>
        <taxon>Eucestoda</taxon>
        <taxon>Cyclophyllidea</taxon>
        <taxon>Hymenolepididae</taxon>
        <taxon>Hymenolepis</taxon>
    </lineage>
</organism>
<dbReference type="Proteomes" id="UP000321570">
    <property type="component" value="Unassembled WGS sequence"/>
</dbReference>
<evidence type="ECO:0000313" key="2">
    <source>
        <dbReference type="EMBL" id="VUZ52751.1"/>
    </source>
</evidence>
<evidence type="ECO:0000256" key="1">
    <source>
        <dbReference type="SAM" id="MobiDB-lite"/>
    </source>
</evidence>
<dbReference type="AlphaFoldDB" id="A0A564YZQ1"/>
<gene>
    <name evidence="2" type="ORF">WMSIL1_LOCUS11188</name>
</gene>
<feature type="non-terminal residue" evidence="2">
    <location>
        <position position="1"/>
    </location>
</feature>
<name>A0A564YZQ1_HYMDI</name>
<dbReference type="EMBL" id="CABIJS010000521">
    <property type="protein sequence ID" value="VUZ52751.1"/>
    <property type="molecule type" value="Genomic_DNA"/>
</dbReference>
<sequence>HGLQDIVIPGYRQPGTRSVAPPITQNDQIKTIKLVKEVKTPQTKGIQKGRSH</sequence>
<reference evidence="2 3" key="1">
    <citation type="submission" date="2019-07" db="EMBL/GenBank/DDBJ databases">
        <authorList>
            <person name="Jastrzebski P J."/>
            <person name="Paukszto L."/>
            <person name="Jastrzebski P J."/>
        </authorList>
    </citation>
    <scope>NUCLEOTIDE SEQUENCE [LARGE SCALE GENOMIC DNA]</scope>
    <source>
        <strain evidence="2 3">WMS-il1</strain>
    </source>
</reference>
<feature type="region of interest" description="Disordered" evidence="1">
    <location>
        <begin position="1"/>
        <end position="22"/>
    </location>
</feature>